<accession>A0A0E1VSK7</accession>
<protein>
    <submittedName>
        <fullName evidence="1">Uncharacterized protein</fullName>
    </submittedName>
</protein>
<sequence>MRRADILKWPVGYPARTRASHFLEYSGAVIHRLDARRERT</sequence>
<dbReference type="AlphaFoldDB" id="A0A0E1VSK7"/>
<reference evidence="1" key="1">
    <citation type="submission" date="2009-05" db="EMBL/GenBank/DDBJ databases">
        <authorList>
            <person name="Harkins D.M."/>
            <person name="DeShazer D."/>
            <person name="Woods D.E."/>
            <person name="Brinkac L.M."/>
            <person name="Brown K.A."/>
            <person name="Hung G.C."/>
            <person name="Tuanyok A."/>
            <person name="Zhang B."/>
            <person name="Nierman W.C."/>
        </authorList>
    </citation>
    <scope>NUCLEOTIDE SEQUENCE [LARGE SCALE GENOMIC DNA]</scope>
    <source>
        <strain evidence="1">1710a</strain>
    </source>
</reference>
<gene>
    <name evidence="1" type="ORF">BURPS1710A_A1591</name>
</gene>
<evidence type="ECO:0000313" key="1">
    <source>
        <dbReference type="EMBL" id="EET02966.1"/>
    </source>
</evidence>
<name>A0A0E1VSK7_BURPE</name>
<dbReference type="EMBL" id="CM000833">
    <property type="protein sequence ID" value="EET02966.1"/>
    <property type="molecule type" value="Genomic_DNA"/>
</dbReference>
<organism evidence="1">
    <name type="scientific">Burkholderia pseudomallei 1710a</name>
    <dbReference type="NCBI Taxonomy" id="320371"/>
    <lineage>
        <taxon>Bacteria</taxon>
        <taxon>Pseudomonadati</taxon>
        <taxon>Pseudomonadota</taxon>
        <taxon>Betaproteobacteria</taxon>
        <taxon>Burkholderiales</taxon>
        <taxon>Burkholderiaceae</taxon>
        <taxon>Burkholderia</taxon>
        <taxon>pseudomallei group</taxon>
    </lineage>
</organism>
<proteinExistence type="predicted"/>
<dbReference type="Proteomes" id="UP000001812">
    <property type="component" value="Chromosome II"/>
</dbReference>
<dbReference type="HOGENOM" id="CLU_3286317_0_0_4"/>